<feature type="region of interest" description="Disordered" evidence="1">
    <location>
        <begin position="75"/>
        <end position="102"/>
    </location>
</feature>
<evidence type="ECO:0000313" key="2">
    <source>
        <dbReference type="EMBL" id="ETO04213.1"/>
    </source>
</evidence>
<feature type="compositionally biased region" description="Basic residues" evidence="1">
    <location>
        <begin position="81"/>
        <end position="102"/>
    </location>
</feature>
<organism evidence="2 3">
    <name type="scientific">Reticulomyxa filosa</name>
    <dbReference type="NCBI Taxonomy" id="46433"/>
    <lineage>
        <taxon>Eukaryota</taxon>
        <taxon>Sar</taxon>
        <taxon>Rhizaria</taxon>
        <taxon>Retaria</taxon>
        <taxon>Foraminifera</taxon>
        <taxon>Monothalamids</taxon>
        <taxon>Reticulomyxidae</taxon>
        <taxon>Reticulomyxa</taxon>
    </lineage>
</organism>
<keyword evidence="3" id="KW-1185">Reference proteome</keyword>
<protein>
    <submittedName>
        <fullName evidence="2">Uncharacterized protein</fullName>
    </submittedName>
</protein>
<evidence type="ECO:0000313" key="3">
    <source>
        <dbReference type="Proteomes" id="UP000023152"/>
    </source>
</evidence>
<accession>X6LQQ0</accession>
<gene>
    <name evidence="2" type="ORF">RFI_33183</name>
</gene>
<proteinExistence type="predicted"/>
<reference evidence="2 3" key="1">
    <citation type="journal article" date="2013" name="Curr. Biol.">
        <title>The Genome of the Foraminiferan Reticulomyxa filosa.</title>
        <authorList>
            <person name="Glockner G."/>
            <person name="Hulsmann N."/>
            <person name="Schleicher M."/>
            <person name="Noegel A.A."/>
            <person name="Eichinger L."/>
            <person name="Gallinger C."/>
            <person name="Pawlowski J."/>
            <person name="Sierra R."/>
            <person name="Euteneuer U."/>
            <person name="Pillet L."/>
            <person name="Moustafa A."/>
            <person name="Platzer M."/>
            <person name="Groth M."/>
            <person name="Szafranski K."/>
            <person name="Schliwa M."/>
        </authorList>
    </citation>
    <scope>NUCLEOTIDE SEQUENCE [LARGE SCALE GENOMIC DNA]</scope>
</reference>
<dbReference type="AlphaFoldDB" id="X6LQQ0"/>
<comment type="caution">
    <text evidence="2">The sequence shown here is derived from an EMBL/GenBank/DDBJ whole genome shotgun (WGS) entry which is preliminary data.</text>
</comment>
<evidence type="ECO:0000256" key="1">
    <source>
        <dbReference type="SAM" id="MobiDB-lite"/>
    </source>
</evidence>
<sequence length="102" mass="12101">MVDIKDVDTSDFDLSVHIDALKDVILKVQKATKKRNAEKIRAKRERKQEHRRAFVKLNRPIQKMRKMGIKVKLQTPDLKFLKKKKKTKRPTQKKHSNAQKTK</sequence>
<dbReference type="Proteomes" id="UP000023152">
    <property type="component" value="Unassembled WGS sequence"/>
</dbReference>
<name>X6LQQ0_RETFI</name>
<dbReference type="EMBL" id="ASPP01029683">
    <property type="protein sequence ID" value="ETO04213.1"/>
    <property type="molecule type" value="Genomic_DNA"/>
</dbReference>